<dbReference type="PROSITE" id="PS50084">
    <property type="entry name" value="KH_TYPE_1"/>
    <property type="match status" value="1"/>
</dbReference>
<feature type="region of interest" description="Disordered" evidence="3">
    <location>
        <begin position="94"/>
        <end position="142"/>
    </location>
</feature>
<accession>A0A5E8BDG7</accession>
<proteinExistence type="predicted"/>
<dbReference type="GeneID" id="43581113"/>
<sequence length="694" mass="76163">MPPKRKRAVASKAKKIAENEPIDNATEVNSNELVVEEIETTVIRSPVKKRRTSSVSKKKSETQTITPRKRGSRKSSIKHVEEVEEVEEIIEILDPVPAHEESSTVTETPAPPPPPPSLGPAPPPSTAPAPAPPPPSHHSKFKSKIDDADIHDDHNIELTLRVLVTASFGAVLDDPLDPVIKLLVLDEPEVDGVEPKPYRLSGVSVSSQAQGTPERIVAISGTCRALARAVAILSEYNSLLEAMAPVSVSDGEKVKSGAKIASELVVEHFNALLEGLINDSDRLILLEDLVAETGLQITLLIPEYIINQKKLTTRSLRQNSNHHISSILQKMHSTLTKDGFSKQFNMLEEIGLLTDTHFQIPRLPALVTLPMSLDYPLRISAHNTKSLEQSVRILLTQTLIESKPRSREGEEVTGERKKKHRRHAKKTHKKKKTENKTTRIDDADDDDVLGDSEDEYANGRAAIPPHTTYAPIPVAGIYGHPDTFQQQYLNAPWEPVNPYYHPRDPITLVSDVATTTDGNEVSATFSGEDVDSAMTDYTSSVPEGDAPIVNASGQVTQFMYVPNELVGAIIGKQGVKINEIRQASGSTIKINEYPGDEDSGADEGVAGSGDRKVTIVGTLETNQKAMQLLHQRVEAEKRHHQQHSSSAMSATHGGHSHGHGQYPQQQQQQQQQHSNQNYSQGYSGGQGYNQNYRR</sequence>
<feature type="compositionally biased region" description="Low complexity" evidence="3">
    <location>
        <begin position="659"/>
        <end position="681"/>
    </location>
</feature>
<feature type="region of interest" description="Disordered" evidence="3">
    <location>
        <begin position="589"/>
        <end position="609"/>
    </location>
</feature>
<feature type="region of interest" description="Disordered" evidence="3">
    <location>
        <begin position="403"/>
        <end position="464"/>
    </location>
</feature>
<dbReference type="EMBL" id="CABVLU010000002">
    <property type="protein sequence ID" value="VVT49488.1"/>
    <property type="molecule type" value="Genomic_DNA"/>
</dbReference>
<keyword evidence="6" id="KW-1185">Reference proteome</keyword>
<feature type="region of interest" description="Disordered" evidence="3">
    <location>
        <begin position="634"/>
        <end position="694"/>
    </location>
</feature>
<feature type="compositionally biased region" description="Acidic residues" evidence="3">
    <location>
        <begin position="442"/>
        <end position="456"/>
    </location>
</feature>
<feature type="compositionally biased region" description="Basic and acidic residues" evidence="3">
    <location>
        <begin position="403"/>
        <end position="415"/>
    </location>
</feature>
<keyword evidence="1" id="KW-0677">Repeat</keyword>
<evidence type="ECO:0000256" key="2">
    <source>
        <dbReference type="PROSITE-ProRule" id="PRU00117"/>
    </source>
</evidence>
<feature type="domain" description="K Homology" evidence="4">
    <location>
        <begin position="553"/>
        <end position="634"/>
    </location>
</feature>
<evidence type="ECO:0000259" key="4">
    <source>
        <dbReference type="SMART" id="SM00322"/>
    </source>
</evidence>
<dbReference type="RefSeq" id="XP_031852904.1">
    <property type="nucleotide sequence ID" value="XM_031997013.1"/>
</dbReference>
<keyword evidence="2" id="KW-0694">RNA-binding</keyword>
<name>A0A5E8BDG7_9ASCO</name>
<feature type="compositionally biased region" description="Basic residues" evidence="3">
    <location>
        <begin position="416"/>
        <end position="433"/>
    </location>
</feature>
<dbReference type="SUPFAM" id="SSF54791">
    <property type="entry name" value="Eukaryotic type KH-domain (KH-domain type I)"/>
    <property type="match status" value="1"/>
</dbReference>
<evidence type="ECO:0000256" key="3">
    <source>
        <dbReference type="SAM" id="MobiDB-lite"/>
    </source>
</evidence>
<dbReference type="AlphaFoldDB" id="A0A5E8BDG7"/>
<feature type="region of interest" description="Disordered" evidence="3">
    <location>
        <begin position="42"/>
        <end position="82"/>
    </location>
</feature>
<dbReference type="Gene3D" id="3.30.1370.10">
    <property type="entry name" value="K Homology domain, type 1"/>
    <property type="match status" value="1"/>
</dbReference>
<dbReference type="GO" id="GO:0003723">
    <property type="term" value="F:RNA binding"/>
    <property type="evidence" value="ECO:0007669"/>
    <property type="project" value="UniProtKB-UniRule"/>
</dbReference>
<evidence type="ECO:0000313" key="6">
    <source>
        <dbReference type="Proteomes" id="UP000398389"/>
    </source>
</evidence>
<dbReference type="InterPro" id="IPR004087">
    <property type="entry name" value="KH_dom"/>
</dbReference>
<evidence type="ECO:0000313" key="5">
    <source>
        <dbReference type="EMBL" id="VVT49488.1"/>
    </source>
</evidence>
<reference evidence="5 6" key="1">
    <citation type="submission" date="2019-09" db="EMBL/GenBank/DDBJ databases">
        <authorList>
            <person name="Brejova B."/>
        </authorList>
    </citation>
    <scope>NUCLEOTIDE SEQUENCE [LARGE SCALE GENOMIC DNA]</scope>
</reference>
<dbReference type="InterPro" id="IPR036612">
    <property type="entry name" value="KH_dom_type_1_sf"/>
</dbReference>
<dbReference type="SMART" id="SM00322">
    <property type="entry name" value="KH"/>
    <property type="match status" value="1"/>
</dbReference>
<dbReference type="Proteomes" id="UP000398389">
    <property type="component" value="Unassembled WGS sequence"/>
</dbReference>
<dbReference type="PANTHER" id="PTHR10288">
    <property type="entry name" value="KH DOMAIN CONTAINING RNA BINDING PROTEIN"/>
    <property type="match status" value="1"/>
</dbReference>
<protein>
    <recommendedName>
        <fullName evidence="4">K Homology domain-containing protein</fullName>
    </recommendedName>
</protein>
<evidence type="ECO:0000256" key="1">
    <source>
        <dbReference type="ARBA" id="ARBA00022737"/>
    </source>
</evidence>
<dbReference type="Pfam" id="PF00013">
    <property type="entry name" value="KH_1"/>
    <property type="match status" value="1"/>
</dbReference>
<organism evidence="5 6">
    <name type="scientific">Magnusiomyces paraingens</name>
    <dbReference type="NCBI Taxonomy" id="2606893"/>
    <lineage>
        <taxon>Eukaryota</taxon>
        <taxon>Fungi</taxon>
        <taxon>Dikarya</taxon>
        <taxon>Ascomycota</taxon>
        <taxon>Saccharomycotina</taxon>
        <taxon>Dipodascomycetes</taxon>
        <taxon>Dipodascales</taxon>
        <taxon>Dipodascaceae</taxon>
        <taxon>Magnusiomyces</taxon>
    </lineage>
</organism>
<feature type="compositionally biased region" description="Basic residues" evidence="3">
    <location>
        <begin position="67"/>
        <end position="77"/>
    </location>
</feature>
<dbReference type="InterPro" id="IPR004088">
    <property type="entry name" value="KH_dom_type_1"/>
</dbReference>
<feature type="compositionally biased region" description="Pro residues" evidence="3">
    <location>
        <begin position="109"/>
        <end position="136"/>
    </location>
</feature>
<gene>
    <name evidence="5" type="ORF">SAPINGB_P002294</name>
</gene>
<dbReference type="OrthoDB" id="442947at2759"/>